<dbReference type="Pfam" id="PF00583">
    <property type="entry name" value="Acetyltransf_1"/>
    <property type="match status" value="1"/>
</dbReference>
<accession>A0A6C0DM14</accession>
<reference evidence="2" key="1">
    <citation type="journal article" date="2020" name="Nature">
        <title>Giant virus diversity and host interactions through global metagenomics.</title>
        <authorList>
            <person name="Schulz F."/>
            <person name="Roux S."/>
            <person name="Paez-Espino D."/>
            <person name="Jungbluth S."/>
            <person name="Walsh D.A."/>
            <person name="Denef V.J."/>
            <person name="McMahon K.D."/>
            <person name="Konstantinidis K.T."/>
            <person name="Eloe-Fadrosh E.A."/>
            <person name="Kyrpides N.C."/>
            <person name="Woyke T."/>
        </authorList>
    </citation>
    <scope>NUCLEOTIDE SEQUENCE</scope>
    <source>
        <strain evidence="2">GVMAG-M-3300023174-189</strain>
    </source>
</reference>
<feature type="domain" description="N-acetyltransferase" evidence="1">
    <location>
        <begin position="1"/>
        <end position="143"/>
    </location>
</feature>
<proteinExistence type="predicted"/>
<dbReference type="EMBL" id="MN739626">
    <property type="protein sequence ID" value="QHT16615.1"/>
    <property type="molecule type" value="Genomic_DNA"/>
</dbReference>
<name>A0A6C0DM14_9ZZZZ</name>
<evidence type="ECO:0000259" key="1">
    <source>
        <dbReference type="PROSITE" id="PS51186"/>
    </source>
</evidence>
<organism evidence="2">
    <name type="scientific">viral metagenome</name>
    <dbReference type="NCBI Taxonomy" id="1070528"/>
    <lineage>
        <taxon>unclassified sequences</taxon>
        <taxon>metagenomes</taxon>
        <taxon>organismal metagenomes</taxon>
    </lineage>
</organism>
<protein>
    <recommendedName>
        <fullName evidence="1">N-acetyltransferase domain-containing protein</fullName>
    </recommendedName>
</protein>
<dbReference type="InterPro" id="IPR016181">
    <property type="entry name" value="Acyl_CoA_acyltransferase"/>
</dbReference>
<dbReference type="GO" id="GO:0016747">
    <property type="term" value="F:acyltransferase activity, transferring groups other than amino-acyl groups"/>
    <property type="evidence" value="ECO:0007669"/>
    <property type="project" value="InterPro"/>
</dbReference>
<dbReference type="Gene3D" id="3.40.630.30">
    <property type="match status" value="1"/>
</dbReference>
<dbReference type="SUPFAM" id="SSF55729">
    <property type="entry name" value="Acyl-CoA N-acyltransferases (Nat)"/>
    <property type="match status" value="1"/>
</dbReference>
<dbReference type="PROSITE" id="PS51186">
    <property type="entry name" value="GNAT"/>
    <property type="match status" value="1"/>
</dbReference>
<sequence length="144" mass="17319">MDVEPVQLEDKHYRAVKAIFRDTFDRTIFNIKHINTSWHNRSKEESYGFILNGNLIGFIITSYHVKNKDNLYIDYIAFHKDYRGRGLGTDVLKDMLKGFKEVNRSVHLYPERSELWSWYERLGFQKTHDGYMNFHSYETRSKTK</sequence>
<evidence type="ECO:0000313" key="2">
    <source>
        <dbReference type="EMBL" id="QHT16615.1"/>
    </source>
</evidence>
<dbReference type="AlphaFoldDB" id="A0A6C0DM14"/>
<dbReference type="InterPro" id="IPR000182">
    <property type="entry name" value="GNAT_dom"/>
</dbReference>
<dbReference type="CDD" id="cd04301">
    <property type="entry name" value="NAT_SF"/>
    <property type="match status" value="1"/>
</dbReference>